<dbReference type="STRING" id="119224.AKK44_03000"/>
<dbReference type="PANTHER" id="PTHR36174">
    <property type="entry name" value="LIPID II:GLYCINE GLYCYLTRANSFERASE"/>
    <property type="match status" value="1"/>
</dbReference>
<sequence length="404" mass="46299">MYTYKIGISAKEHDTFVLNHPQANLLQSSDWASIKDNWKQELIGFYQDGEQVASAACLIRPLPLGRTMIYIPRGPIMDYTDRELLQFVIKSLQAFGKSKGAVFVKCDPSLFLQQRSIDQDVDDNEETLSLIAYLKSLGVDWSNRTTKLEQTIQPRLQANIYAKDFDLANLSKKTKQAIRTATNKGVNSCIGSTELLDDFAELMKKTENRKEIHLRGREYYEKLMTTYGNHAYITMARLNIPNRLQELRHQLDKSLAEQSTFTSTTRQSKVTTNQKTIERIQTERAFLEEVLSQGKEDVPLAATLTLMFGDTSENLYAGMDETFSPYQASIFTWYHTAKEAFERGSRWHNLGGIENQLDGGLYHFKARLNPTIEEFAGEFNIPTGILSKGAIWMYNLRKEMRNKH</sequence>
<evidence type="ECO:0000256" key="1">
    <source>
        <dbReference type="ARBA" id="ARBA00009943"/>
    </source>
</evidence>
<dbReference type="Pfam" id="PF02388">
    <property type="entry name" value="FemAB"/>
    <property type="match status" value="1"/>
</dbReference>
<dbReference type="PATRIC" id="fig|119224.3.peg.120"/>
<keyword evidence="5" id="KW-0012">Acyltransferase</keyword>
<keyword evidence="3" id="KW-0133">Cell shape</keyword>
<dbReference type="AlphaFoldDB" id="A0A0P6SSC2"/>
<reference evidence="7 8" key="1">
    <citation type="submission" date="2015-08" db="EMBL/GenBank/DDBJ databases">
        <title>Genome sequence of Streptococcus phocae subsp. phocae ATCC 51973T isolated from liver specimen obtained from seal.</title>
        <authorList>
            <person name="Avendano-Herrera R."/>
        </authorList>
    </citation>
    <scope>NUCLEOTIDE SEQUENCE [LARGE SCALE GENOMIC DNA]</scope>
    <source>
        <strain evidence="7 8">ATCC 51973</strain>
    </source>
</reference>
<evidence type="ECO:0000313" key="7">
    <source>
        <dbReference type="EMBL" id="KPJ22636.1"/>
    </source>
</evidence>
<dbReference type="EMBL" id="LHQM01000010">
    <property type="protein sequence ID" value="KPJ22636.1"/>
    <property type="molecule type" value="Genomic_DNA"/>
</dbReference>
<dbReference type="GO" id="GO:0008360">
    <property type="term" value="P:regulation of cell shape"/>
    <property type="evidence" value="ECO:0007669"/>
    <property type="project" value="UniProtKB-KW"/>
</dbReference>
<dbReference type="InterPro" id="IPR003447">
    <property type="entry name" value="FEMABX"/>
</dbReference>
<evidence type="ECO:0000256" key="3">
    <source>
        <dbReference type="ARBA" id="ARBA00022960"/>
    </source>
</evidence>
<comment type="caution">
    <text evidence="7">The sequence shown here is derived from an EMBL/GenBank/DDBJ whole genome shotgun (WGS) entry which is preliminary data.</text>
</comment>
<keyword evidence="2 7" id="KW-0808">Transferase</keyword>
<dbReference type="Gene3D" id="3.40.630.30">
    <property type="match status" value="2"/>
</dbReference>
<dbReference type="Gene3D" id="1.20.58.90">
    <property type="match status" value="1"/>
</dbReference>
<comment type="similarity">
    <text evidence="1">Belongs to the FemABX family.</text>
</comment>
<dbReference type="Proteomes" id="UP000049578">
    <property type="component" value="Unassembled WGS sequence"/>
</dbReference>
<keyword evidence="8" id="KW-1185">Reference proteome</keyword>
<dbReference type="PANTHER" id="PTHR36174:SF1">
    <property type="entry name" value="LIPID II:GLYCINE GLYCYLTRANSFERASE"/>
    <property type="match status" value="1"/>
</dbReference>
<accession>A0A0P6SSC2</accession>
<keyword evidence="6" id="KW-0961">Cell wall biogenesis/degradation</keyword>
<dbReference type="InterPro" id="IPR016181">
    <property type="entry name" value="Acyl_CoA_acyltransferase"/>
</dbReference>
<dbReference type="InterPro" id="IPR050644">
    <property type="entry name" value="PG_Glycine_Bridge_Synth"/>
</dbReference>
<dbReference type="GO" id="GO:0071555">
    <property type="term" value="P:cell wall organization"/>
    <property type="evidence" value="ECO:0007669"/>
    <property type="project" value="UniProtKB-KW"/>
</dbReference>
<evidence type="ECO:0000256" key="5">
    <source>
        <dbReference type="ARBA" id="ARBA00023315"/>
    </source>
</evidence>
<protein>
    <submittedName>
        <fullName evidence="7">UDP-N-acetylmuramoylpentapeptide-lysine N(6)-alanyltransferase</fullName>
    </submittedName>
</protein>
<organism evidence="7 8">
    <name type="scientific">Streptococcus phocae</name>
    <dbReference type="NCBI Taxonomy" id="119224"/>
    <lineage>
        <taxon>Bacteria</taxon>
        <taxon>Bacillati</taxon>
        <taxon>Bacillota</taxon>
        <taxon>Bacilli</taxon>
        <taxon>Lactobacillales</taxon>
        <taxon>Streptococcaceae</taxon>
        <taxon>Streptococcus</taxon>
    </lineage>
</organism>
<name>A0A0P6SSC2_9STRE</name>
<keyword evidence="4" id="KW-0573">Peptidoglycan synthesis</keyword>
<evidence type="ECO:0000256" key="4">
    <source>
        <dbReference type="ARBA" id="ARBA00022984"/>
    </source>
</evidence>
<dbReference type="SUPFAM" id="SSF55729">
    <property type="entry name" value="Acyl-CoA N-acyltransferases (Nat)"/>
    <property type="match status" value="2"/>
</dbReference>
<dbReference type="GO" id="GO:0009252">
    <property type="term" value="P:peptidoglycan biosynthetic process"/>
    <property type="evidence" value="ECO:0007669"/>
    <property type="project" value="UniProtKB-KW"/>
</dbReference>
<gene>
    <name evidence="7" type="ORF">AKK44_03000</name>
</gene>
<dbReference type="GO" id="GO:0016755">
    <property type="term" value="F:aminoacyltransferase activity"/>
    <property type="evidence" value="ECO:0007669"/>
    <property type="project" value="InterPro"/>
</dbReference>
<proteinExistence type="inferred from homology"/>
<evidence type="ECO:0000256" key="6">
    <source>
        <dbReference type="ARBA" id="ARBA00023316"/>
    </source>
</evidence>
<evidence type="ECO:0000313" key="8">
    <source>
        <dbReference type="Proteomes" id="UP000049578"/>
    </source>
</evidence>
<dbReference type="RefSeq" id="WP_054278455.1">
    <property type="nucleotide sequence ID" value="NZ_LHQM01000010.1"/>
</dbReference>
<dbReference type="PROSITE" id="PS51191">
    <property type="entry name" value="FEMABX"/>
    <property type="match status" value="1"/>
</dbReference>
<evidence type="ECO:0000256" key="2">
    <source>
        <dbReference type="ARBA" id="ARBA00022679"/>
    </source>
</evidence>